<evidence type="ECO:0000313" key="2">
    <source>
        <dbReference type="Proteomes" id="UP000321026"/>
    </source>
</evidence>
<dbReference type="EMBL" id="SSDS01000090">
    <property type="protein sequence ID" value="TXG75961.1"/>
    <property type="molecule type" value="Genomic_DNA"/>
</dbReference>
<sequence>MDLEKVGKDCEFIQTLLREAFPNFLIQINVQNILGWTVRVVFANVPNKKDAPYGILENASFVGVALIHENRDGTCYMDCPAHMTRNIKFRKISGKDHSNVLAKFHDWMIRNREAILAIPPRYNSVG</sequence>
<proteinExistence type="predicted"/>
<evidence type="ECO:0000313" key="1">
    <source>
        <dbReference type="EMBL" id="TXG75961.1"/>
    </source>
</evidence>
<reference evidence="1 2" key="1">
    <citation type="submission" date="2018-09" db="EMBL/GenBank/DDBJ databases">
        <title>Metagenome Assembled Genomes from an Advanced Water Purification Facility.</title>
        <authorList>
            <person name="Stamps B.W."/>
            <person name="Spear J.R."/>
        </authorList>
    </citation>
    <scope>NUCLEOTIDE SEQUENCE [LARGE SCALE GENOMIC DNA]</scope>
    <source>
        <strain evidence="1">Bin_63_2</strain>
    </source>
</reference>
<dbReference type="AlphaFoldDB" id="A0A5C7J360"/>
<dbReference type="Proteomes" id="UP000321026">
    <property type="component" value="Unassembled WGS sequence"/>
</dbReference>
<comment type="caution">
    <text evidence="1">The sequence shown here is derived from an EMBL/GenBank/DDBJ whole genome shotgun (WGS) entry which is preliminary data.</text>
</comment>
<name>A0A5C7J360_9BACT</name>
<protein>
    <submittedName>
        <fullName evidence="1">Uncharacterized protein</fullName>
    </submittedName>
</protein>
<accession>A0A5C7J360</accession>
<gene>
    <name evidence="1" type="ORF">E6Q11_05760</name>
</gene>
<organism evidence="1 2">
    <name type="scientific">Candidatus Dojkabacteria bacterium</name>
    <dbReference type="NCBI Taxonomy" id="2099670"/>
    <lineage>
        <taxon>Bacteria</taxon>
        <taxon>Candidatus Dojkabacteria</taxon>
    </lineage>
</organism>